<dbReference type="EMBL" id="CM029041">
    <property type="protein sequence ID" value="KAG2630158.1"/>
    <property type="molecule type" value="Genomic_DNA"/>
</dbReference>
<reference evidence="1" key="1">
    <citation type="submission" date="2020-05" db="EMBL/GenBank/DDBJ databases">
        <title>WGS assembly of Panicum virgatum.</title>
        <authorList>
            <person name="Lovell J.T."/>
            <person name="Jenkins J."/>
            <person name="Shu S."/>
            <person name="Juenger T.E."/>
            <person name="Schmutz J."/>
        </authorList>
    </citation>
    <scope>NUCLEOTIDE SEQUENCE</scope>
    <source>
        <strain evidence="1">AP13</strain>
    </source>
</reference>
<organism evidence="1 2">
    <name type="scientific">Panicum virgatum</name>
    <name type="common">Blackwell switchgrass</name>
    <dbReference type="NCBI Taxonomy" id="38727"/>
    <lineage>
        <taxon>Eukaryota</taxon>
        <taxon>Viridiplantae</taxon>
        <taxon>Streptophyta</taxon>
        <taxon>Embryophyta</taxon>
        <taxon>Tracheophyta</taxon>
        <taxon>Spermatophyta</taxon>
        <taxon>Magnoliopsida</taxon>
        <taxon>Liliopsida</taxon>
        <taxon>Poales</taxon>
        <taxon>Poaceae</taxon>
        <taxon>PACMAD clade</taxon>
        <taxon>Panicoideae</taxon>
        <taxon>Panicodae</taxon>
        <taxon>Paniceae</taxon>
        <taxon>Panicinae</taxon>
        <taxon>Panicum</taxon>
        <taxon>Panicum sect. Hiantes</taxon>
    </lineage>
</organism>
<protein>
    <submittedName>
        <fullName evidence="1">Uncharacterized protein</fullName>
    </submittedName>
</protein>
<comment type="caution">
    <text evidence="1">The sequence shown here is derived from an EMBL/GenBank/DDBJ whole genome shotgun (WGS) entry which is preliminary data.</text>
</comment>
<proteinExistence type="predicted"/>
<evidence type="ECO:0000313" key="1">
    <source>
        <dbReference type="EMBL" id="KAG2630158.1"/>
    </source>
</evidence>
<name>A0A8T0V6J7_PANVG</name>
<sequence length="186" mass="20482">MRSCCAMYSAMANMGSLTLPRLWPTMMVSLRVNNTGITSRTMITACTTMSRRQAIKRHPGSARELLILLQRSAPANLEFGNTSPRYSSKCPGRPGPNRKIAVVWCTQCATIVTRCSELLPRMARRASGGTRHLAGASTCIRPQARGPFSILTCFKRGIGRISCHSSARNKKNRLFGIRCFCLSALE</sequence>
<gene>
    <name evidence="1" type="ORF">PVAP13_3KG498904</name>
</gene>
<dbReference type="AlphaFoldDB" id="A0A8T0V6J7"/>
<keyword evidence="2" id="KW-1185">Reference proteome</keyword>
<evidence type="ECO:0000313" key="2">
    <source>
        <dbReference type="Proteomes" id="UP000823388"/>
    </source>
</evidence>
<accession>A0A8T0V6J7</accession>
<dbReference type="Proteomes" id="UP000823388">
    <property type="component" value="Chromosome 3K"/>
</dbReference>